<feature type="region of interest" description="Disordered" evidence="1">
    <location>
        <begin position="52"/>
        <end position="87"/>
    </location>
</feature>
<feature type="compositionally biased region" description="Polar residues" evidence="1">
    <location>
        <begin position="69"/>
        <end position="83"/>
    </location>
</feature>
<dbReference type="OrthoDB" id="4225086at2759"/>
<dbReference type="CDD" id="cd14688">
    <property type="entry name" value="bZIP_YAP"/>
    <property type="match status" value="1"/>
</dbReference>
<evidence type="ECO:0000313" key="3">
    <source>
        <dbReference type="Proteomes" id="UP000509510"/>
    </source>
</evidence>
<dbReference type="RefSeq" id="XP_035340620.1">
    <property type="nucleotide sequence ID" value="XM_035484727.1"/>
</dbReference>
<dbReference type="KEGG" id="trg:TRUGW13939_01527"/>
<dbReference type="Pfam" id="PF11905">
    <property type="entry name" value="DUF3425"/>
    <property type="match status" value="1"/>
</dbReference>
<sequence>MADHNATLLPAPGTLAIPLTQMRQQAGIRLPQDDWTGVTDREARKKLQNRLNQRAHRLRRKDDTRSRKALSQQTSPKYNSPQESEVDVHKDWDAPVICTSTAANIVRRRIEAAAYKSYLEGAPKLEHLISLSRLNVHRAVRDNIDAIGMTASWMVDDDSISIFNLQVPGFTEDDIPLSLRPTVIQRKVPHHPWLDFFPFPRMRDNLILAGDSFDDGQLCHDMTAFWDNKSVGTTLLVWGQPWDPNNWEVSEAFIRKWGWSLKGCLEILQSTNTWRRRRGDAPLVWQRIVEVH</sequence>
<evidence type="ECO:0000313" key="2">
    <source>
        <dbReference type="EMBL" id="QKX54441.1"/>
    </source>
</evidence>
<name>A0A7H8QLP6_TALRU</name>
<evidence type="ECO:0000256" key="1">
    <source>
        <dbReference type="SAM" id="MobiDB-lite"/>
    </source>
</evidence>
<gene>
    <name evidence="2" type="ORF">TRUGW13939_01527</name>
</gene>
<organism evidence="2 3">
    <name type="scientific">Talaromyces rugulosus</name>
    <name type="common">Penicillium rugulosum</name>
    <dbReference type="NCBI Taxonomy" id="121627"/>
    <lineage>
        <taxon>Eukaryota</taxon>
        <taxon>Fungi</taxon>
        <taxon>Dikarya</taxon>
        <taxon>Ascomycota</taxon>
        <taxon>Pezizomycotina</taxon>
        <taxon>Eurotiomycetes</taxon>
        <taxon>Eurotiomycetidae</taxon>
        <taxon>Eurotiales</taxon>
        <taxon>Trichocomaceae</taxon>
        <taxon>Talaromyces</taxon>
        <taxon>Talaromyces sect. Islandici</taxon>
    </lineage>
</organism>
<reference evidence="3" key="1">
    <citation type="submission" date="2020-06" db="EMBL/GenBank/DDBJ databases">
        <title>A chromosome-scale genome assembly of Talaromyces rugulosus W13939.</title>
        <authorList>
            <person name="Wang B."/>
            <person name="Guo L."/>
            <person name="Ye K."/>
            <person name="Wang L."/>
        </authorList>
    </citation>
    <scope>NUCLEOTIDE SEQUENCE [LARGE SCALE GENOMIC DNA]</scope>
    <source>
        <strain evidence="3">W13939</strain>
    </source>
</reference>
<dbReference type="AlphaFoldDB" id="A0A7H8QLP6"/>
<dbReference type="PANTHER" id="PTHR38116">
    <property type="entry name" value="CHROMOSOME 7, WHOLE GENOME SHOTGUN SEQUENCE"/>
    <property type="match status" value="1"/>
</dbReference>
<dbReference type="GeneID" id="55989038"/>
<dbReference type="Proteomes" id="UP000509510">
    <property type="component" value="Chromosome I"/>
</dbReference>
<dbReference type="EMBL" id="CP055898">
    <property type="protein sequence ID" value="QKX54441.1"/>
    <property type="molecule type" value="Genomic_DNA"/>
</dbReference>
<dbReference type="PANTHER" id="PTHR38116:SF1">
    <property type="entry name" value="BZIP DOMAIN-CONTAINING PROTEIN"/>
    <property type="match status" value="1"/>
</dbReference>
<keyword evidence="3" id="KW-1185">Reference proteome</keyword>
<dbReference type="InterPro" id="IPR021833">
    <property type="entry name" value="DUF3425"/>
</dbReference>
<accession>A0A7H8QLP6</accession>
<protein>
    <recommendedName>
        <fullName evidence="4">BZIP domain-containing protein</fullName>
    </recommendedName>
</protein>
<proteinExistence type="predicted"/>
<evidence type="ECO:0008006" key="4">
    <source>
        <dbReference type="Google" id="ProtNLM"/>
    </source>
</evidence>